<dbReference type="RefSeq" id="WP_147084825.1">
    <property type="nucleotide sequence ID" value="NZ_VORM01000001.1"/>
</dbReference>
<sequence length="109" mass="12974">MKKYLSLCLIAFALCISTQDMMAQNRIEIDRAANQKTKTLRKTLKFDSTKMEDVYEAYKAYELIYQNIDNNLEKNTERLKEINNRLDEKLKGILTEEQFELYLNTYRSS</sequence>
<dbReference type="OrthoDB" id="1448349at2"/>
<keyword evidence="2" id="KW-0732">Signal</keyword>
<dbReference type="AlphaFoldDB" id="A0A5C6ZLQ5"/>
<dbReference type="EMBL" id="VORO01000002">
    <property type="protein sequence ID" value="TXD90722.1"/>
    <property type="molecule type" value="Genomic_DNA"/>
</dbReference>
<comment type="caution">
    <text evidence="3">The sequence shown here is derived from an EMBL/GenBank/DDBJ whole genome shotgun (WGS) entry which is preliminary data.</text>
</comment>
<accession>A0A5C6ZLQ5</accession>
<protein>
    <submittedName>
        <fullName evidence="3">Uncharacterized protein</fullName>
    </submittedName>
</protein>
<evidence type="ECO:0000256" key="2">
    <source>
        <dbReference type="SAM" id="SignalP"/>
    </source>
</evidence>
<proteinExistence type="predicted"/>
<gene>
    <name evidence="3" type="ORF">ESY86_01805</name>
</gene>
<feature type="signal peptide" evidence="2">
    <location>
        <begin position="1"/>
        <end position="23"/>
    </location>
</feature>
<reference evidence="3 4" key="1">
    <citation type="submission" date="2019-08" db="EMBL/GenBank/DDBJ databases">
        <title>Genomes of Subsaximicrobium wynnwilliamsii strains.</title>
        <authorList>
            <person name="Bowman J.P."/>
        </authorList>
    </citation>
    <scope>NUCLEOTIDE SEQUENCE [LARGE SCALE GENOMIC DNA]</scope>
    <source>
        <strain evidence="3 4">2-80-2</strain>
    </source>
</reference>
<keyword evidence="1" id="KW-0175">Coiled coil</keyword>
<feature type="chain" id="PRO_5022847835" evidence="2">
    <location>
        <begin position="24"/>
        <end position="109"/>
    </location>
</feature>
<organism evidence="3 4">
    <name type="scientific">Subsaximicrobium wynnwilliamsii</name>
    <dbReference type="NCBI Taxonomy" id="291179"/>
    <lineage>
        <taxon>Bacteria</taxon>
        <taxon>Pseudomonadati</taxon>
        <taxon>Bacteroidota</taxon>
        <taxon>Flavobacteriia</taxon>
        <taxon>Flavobacteriales</taxon>
        <taxon>Flavobacteriaceae</taxon>
        <taxon>Subsaximicrobium</taxon>
    </lineage>
</organism>
<feature type="coiled-coil region" evidence="1">
    <location>
        <begin position="65"/>
        <end position="92"/>
    </location>
</feature>
<evidence type="ECO:0000313" key="4">
    <source>
        <dbReference type="Proteomes" id="UP000321578"/>
    </source>
</evidence>
<name>A0A5C6ZLQ5_9FLAO</name>
<dbReference type="Proteomes" id="UP000321578">
    <property type="component" value="Unassembled WGS sequence"/>
</dbReference>
<keyword evidence="4" id="KW-1185">Reference proteome</keyword>
<evidence type="ECO:0000256" key="1">
    <source>
        <dbReference type="SAM" id="Coils"/>
    </source>
</evidence>
<evidence type="ECO:0000313" key="3">
    <source>
        <dbReference type="EMBL" id="TXD90722.1"/>
    </source>
</evidence>